<dbReference type="SUPFAM" id="SSF53383">
    <property type="entry name" value="PLP-dependent transferases"/>
    <property type="match status" value="1"/>
</dbReference>
<evidence type="ECO:0000313" key="15">
    <source>
        <dbReference type="Proteomes" id="UP000322619"/>
    </source>
</evidence>
<dbReference type="Pfam" id="PF00266">
    <property type="entry name" value="Aminotran_5"/>
    <property type="match status" value="1"/>
</dbReference>
<dbReference type="NCBIfam" id="NF002806">
    <property type="entry name" value="PRK02948.1"/>
    <property type="match status" value="1"/>
</dbReference>
<dbReference type="PANTHER" id="PTHR11601:SF34">
    <property type="entry name" value="CYSTEINE DESULFURASE"/>
    <property type="match status" value="1"/>
</dbReference>
<dbReference type="InterPro" id="IPR017772">
    <property type="entry name" value="Cys_deSase_NifS_bac/arc"/>
</dbReference>
<feature type="modified residue" description="N6-(pyridoxal phosphate)lysine" evidence="11">
    <location>
        <position position="202"/>
    </location>
</feature>
<accession>A0A5D0WUF7</accession>
<evidence type="ECO:0000256" key="3">
    <source>
        <dbReference type="ARBA" id="ARBA00022490"/>
    </source>
</evidence>
<comment type="similarity">
    <text evidence="2 11">Belongs to the class-V pyridoxal-phosphate-dependent aminotransferase family. NifS/IscS subfamily.</text>
</comment>
<sequence>MKRIYLDHAATTPVDPAVVETMLPFFTEYFGNPSSVYTEGRGVKKSIEAARLQIAKAINADPREIYFTGSGSEADNWAIKGIAMKNQAKGKHIITSTIEHHAVLHTCEYLEKQGFEVTYLPVDEYGLISLDDLRNAIRKDTILVTIMFANNEIGTIEPIKEIGEIVKEKGIIFHTDAVQALGNIPVDVKDLNVDLLSVSAHKIYGPKGIGALFIRKGVPIDNLIHGGAQERKKRAGTENTAEIVAFGKAAEMATEQLEENAAHMKTLRDLLIKGVMDNIPQVRLNGHPEKRLPGNVNFCFDYIEGESILLSLDIIGVAGSSGSACTSGSLDPSHVLLAIGLPAGVAHGSLRLTIGKHTTEEDINYVVDNLIQIIERLRKMSPINADCPIDDAVFDKADHHHH</sequence>
<keyword evidence="8 11" id="KW-0408">Iron</keyword>
<dbReference type="Proteomes" id="UP000322619">
    <property type="component" value="Unassembled WGS sequence"/>
</dbReference>
<comment type="function">
    <text evidence="11">Master enzyme that delivers sulfur to a number of partners involved in Fe-S cluster assembly, tRNA modification or cofactor biosynthesis. Catalyzes the removal of elemental sulfur atoms from cysteine to produce alanine. Functions as a sulfur delivery protein for Fe-S cluster synthesis onto IscU, an Fe-S scaffold assembly protein, as well as other S acceptor proteins.</text>
</comment>
<organism evidence="14 15">
    <name type="scientific">Acetobacterium wieringae</name>
    <dbReference type="NCBI Taxonomy" id="52694"/>
    <lineage>
        <taxon>Bacteria</taxon>
        <taxon>Bacillati</taxon>
        <taxon>Bacillota</taxon>
        <taxon>Clostridia</taxon>
        <taxon>Eubacteriales</taxon>
        <taxon>Eubacteriaceae</taxon>
        <taxon>Acetobacterium</taxon>
    </lineage>
</organism>
<evidence type="ECO:0000256" key="12">
    <source>
        <dbReference type="RuleBase" id="RU004504"/>
    </source>
</evidence>
<dbReference type="InterPro" id="IPR016454">
    <property type="entry name" value="Cysteine_dSase"/>
</dbReference>
<feature type="binding site" evidence="11">
    <location>
        <begin position="199"/>
        <end position="201"/>
    </location>
    <ligand>
        <name>pyridoxal 5'-phosphate</name>
        <dbReference type="ChEBI" id="CHEBI:597326"/>
    </ligand>
</feature>
<feature type="binding site" evidence="11">
    <location>
        <begin position="71"/>
        <end position="72"/>
    </location>
    <ligand>
        <name>pyridoxal 5'-phosphate</name>
        <dbReference type="ChEBI" id="CHEBI:597326"/>
    </ligand>
</feature>
<evidence type="ECO:0000256" key="9">
    <source>
        <dbReference type="ARBA" id="ARBA00023014"/>
    </source>
</evidence>
<dbReference type="EC" id="2.8.1.7" evidence="11"/>
<keyword evidence="7 11" id="KW-0663">Pyridoxal phosphate</keyword>
<dbReference type="InterPro" id="IPR015421">
    <property type="entry name" value="PyrdxlP-dep_Trfase_major"/>
</dbReference>
<dbReference type="PIRSF" id="PIRSF005572">
    <property type="entry name" value="NifS"/>
    <property type="match status" value="1"/>
</dbReference>
<evidence type="ECO:0000256" key="4">
    <source>
        <dbReference type="ARBA" id="ARBA00022679"/>
    </source>
</evidence>
<feature type="binding site" description="via persulfide group" evidence="11">
    <location>
        <position position="325"/>
    </location>
    <ligand>
        <name>[2Fe-2S] cluster</name>
        <dbReference type="ChEBI" id="CHEBI:190135"/>
        <note>ligand shared with IscU</note>
    </ligand>
</feature>
<dbReference type="UniPathway" id="UPA00266"/>
<dbReference type="EMBL" id="VSLA01000003">
    <property type="protein sequence ID" value="TYC87834.1"/>
    <property type="molecule type" value="Genomic_DNA"/>
</dbReference>
<keyword evidence="3 11" id="KW-0963">Cytoplasm</keyword>
<dbReference type="FunFam" id="3.40.640.10:FF:000003">
    <property type="entry name" value="Cysteine desulfurase IscS"/>
    <property type="match status" value="1"/>
</dbReference>
<name>A0A5D0WUF7_9FIRM</name>
<evidence type="ECO:0000256" key="10">
    <source>
        <dbReference type="ARBA" id="ARBA00050776"/>
    </source>
</evidence>
<comment type="pathway">
    <text evidence="11">Cofactor biosynthesis; iron-sulfur cluster biosynthesis.</text>
</comment>
<evidence type="ECO:0000256" key="6">
    <source>
        <dbReference type="ARBA" id="ARBA00022723"/>
    </source>
</evidence>
<keyword evidence="9 11" id="KW-0411">Iron-sulfur</keyword>
<proteinExistence type="inferred from homology"/>
<protein>
    <recommendedName>
        <fullName evidence="11">Cysteine desulfurase IscS</fullName>
        <ecNumber evidence="11">2.8.1.7</ecNumber>
    </recommendedName>
</protein>
<dbReference type="InterPro" id="IPR015422">
    <property type="entry name" value="PyrdxlP-dep_Trfase_small"/>
</dbReference>
<evidence type="ECO:0000313" key="14">
    <source>
        <dbReference type="EMBL" id="TYC87834.1"/>
    </source>
</evidence>
<keyword evidence="4 11" id="KW-0808">Transferase</keyword>
<keyword evidence="5 11" id="KW-0001">2Fe-2S</keyword>
<evidence type="ECO:0000259" key="13">
    <source>
        <dbReference type="Pfam" id="PF00266"/>
    </source>
</evidence>
<evidence type="ECO:0000256" key="7">
    <source>
        <dbReference type="ARBA" id="ARBA00022898"/>
    </source>
</evidence>
<dbReference type="PROSITE" id="PS00595">
    <property type="entry name" value="AA_TRANSFER_CLASS_5"/>
    <property type="match status" value="1"/>
</dbReference>
<dbReference type="GO" id="GO:1990221">
    <property type="term" value="C:L-cysteine desulfurase complex"/>
    <property type="evidence" value="ECO:0007669"/>
    <property type="project" value="UniProtKB-ARBA"/>
</dbReference>
<dbReference type="PANTHER" id="PTHR11601">
    <property type="entry name" value="CYSTEINE DESULFURYLASE FAMILY MEMBER"/>
    <property type="match status" value="1"/>
</dbReference>
<dbReference type="Gene3D" id="1.10.260.50">
    <property type="match status" value="1"/>
</dbReference>
<feature type="active site" description="Cysteine persulfide intermediate" evidence="11">
    <location>
        <position position="325"/>
    </location>
</feature>
<feature type="domain" description="Aminotransferase class V" evidence="13">
    <location>
        <begin position="4"/>
        <end position="365"/>
    </location>
</feature>
<comment type="caution">
    <text evidence="14">The sequence shown here is derived from an EMBL/GenBank/DDBJ whole genome shotgun (WGS) entry which is preliminary data.</text>
</comment>
<dbReference type="InterPro" id="IPR015424">
    <property type="entry name" value="PyrdxlP-dep_Trfase"/>
</dbReference>
<feature type="binding site" evidence="11">
    <location>
        <position position="151"/>
    </location>
    <ligand>
        <name>pyridoxal 5'-phosphate</name>
        <dbReference type="ChEBI" id="CHEBI:597326"/>
    </ligand>
</feature>
<dbReference type="InterPro" id="IPR020578">
    <property type="entry name" value="Aminotrans_V_PyrdxlP_BS"/>
</dbReference>
<keyword evidence="6 11" id="KW-0479">Metal-binding</keyword>
<dbReference type="GO" id="GO:0051537">
    <property type="term" value="F:2 iron, 2 sulfur cluster binding"/>
    <property type="evidence" value="ECO:0007669"/>
    <property type="project" value="UniProtKB-UniRule"/>
</dbReference>
<dbReference type="NCBIfam" id="TIGR03402">
    <property type="entry name" value="FeS_nifS"/>
    <property type="match status" value="1"/>
</dbReference>
<dbReference type="GO" id="GO:0031071">
    <property type="term" value="F:cysteine desulfurase activity"/>
    <property type="evidence" value="ECO:0007669"/>
    <property type="project" value="UniProtKB-UniRule"/>
</dbReference>
<dbReference type="GO" id="GO:0030170">
    <property type="term" value="F:pyridoxal phosphate binding"/>
    <property type="evidence" value="ECO:0007669"/>
    <property type="project" value="UniProtKB-UniRule"/>
</dbReference>
<comment type="subcellular location">
    <subcellularLocation>
        <location evidence="11">Cytoplasm</location>
    </subcellularLocation>
</comment>
<dbReference type="GO" id="GO:0006520">
    <property type="term" value="P:amino acid metabolic process"/>
    <property type="evidence" value="ECO:0007669"/>
    <property type="project" value="InterPro"/>
</dbReference>
<feature type="binding site" evidence="11">
    <location>
        <position position="179"/>
    </location>
    <ligand>
        <name>pyridoxal 5'-phosphate</name>
        <dbReference type="ChEBI" id="CHEBI:597326"/>
    </ligand>
</feature>
<dbReference type="Gene3D" id="3.40.640.10">
    <property type="entry name" value="Type I PLP-dependent aspartate aminotransferase-like (Major domain)"/>
    <property type="match status" value="1"/>
</dbReference>
<dbReference type="InterPro" id="IPR010240">
    <property type="entry name" value="Cys_deSase_IscS"/>
</dbReference>
<dbReference type="HAMAP" id="MF_00331">
    <property type="entry name" value="Cys_desulf_IscS"/>
    <property type="match status" value="1"/>
</dbReference>
<feature type="binding site" evidence="11">
    <location>
        <position position="237"/>
    </location>
    <ligand>
        <name>pyridoxal 5'-phosphate</name>
        <dbReference type="ChEBI" id="CHEBI:597326"/>
    </ligand>
</feature>
<dbReference type="AlphaFoldDB" id="A0A5D0WUF7"/>
<gene>
    <name evidence="14" type="primary">nifS</name>
    <name evidence="11" type="synonym">iscS</name>
    <name evidence="14" type="ORF">FXB42_02890</name>
</gene>
<dbReference type="InterPro" id="IPR000192">
    <property type="entry name" value="Aminotrans_V_dom"/>
</dbReference>
<evidence type="ECO:0000256" key="11">
    <source>
        <dbReference type="HAMAP-Rule" id="MF_00331"/>
    </source>
</evidence>
<dbReference type="RefSeq" id="WP_148636604.1">
    <property type="nucleotide sequence ID" value="NZ_VSLA01000003.1"/>
</dbReference>
<evidence type="ECO:0000256" key="2">
    <source>
        <dbReference type="ARBA" id="ARBA00006490"/>
    </source>
</evidence>
<dbReference type="Gene3D" id="3.90.1150.10">
    <property type="entry name" value="Aspartate Aminotransferase, domain 1"/>
    <property type="match status" value="1"/>
</dbReference>
<dbReference type="GO" id="GO:0044571">
    <property type="term" value="P:[2Fe-2S] cluster assembly"/>
    <property type="evidence" value="ECO:0007669"/>
    <property type="project" value="UniProtKB-UniRule"/>
</dbReference>
<comment type="cofactor">
    <cofactor evidence="1 11 12">
        <name>pyridoxal 5'-phosphate</name>
        <dbReference type="ChEBI" id="CHEBI:597326"/>
    </cofactor>
</comment>
<evidence type="ECO:0000256" key="8">
    <source>
        <dbReference type="ARBA" id="ARBA00023004"/>
    </source>
</evidence>
<comment type="catalytic activity">
    <reaction evidence="10 11">
        <text>(sulfur carrier)-H + L-cysteine = (sulfur carrier)-SH + L-alanine</text>
        <dbReference type="Rhea" id="RHEA:43892"/>
        <dbReference type="Rhea" id="RHEA-COMP:14737"/>
        <dbReference type="Rhea" id="RHEA-COMP:14739"/>
        <dbReference type="ChEBI" id="CHEBI:29917"/>
        <dbReference type="ChEBI" id="CHEBI:35235"/>
        <dbReference type="ChEBI" id="CHEBI:57972"/>
        <dbReference type="ChEBI" id="CHEBI:64428"/>
        <dbReference type="EC" id="2.8.1.7"/>
    </reaction>
</comment>
<dbReference type="GO" id="GO:0046872">
    <property type="term" value="F:metal ion binding"/>
    <property type="evidence" value="ECO:0007669"/>
    <property type="project" value="UniProtKB-KW"/>
</dbReference>
<reference evidence="14 15" key="1">
    <citation type="submission" date="2019-08" db="EMBL/GenBank/DDBJ databases">
        <title>Isolation and enrichment of carboxydotrophic bacteria from anaerobic sludge for the production of bio-based chemicals from syngas.</title>
        <authorList>
            <person name="Antares A.L."/>
            <person name="Moreira J."/>
            <person name="Diender M."/>
            <person name="Parshina S.N."/>
            <person name="Stams A.J.M."/>
            <person name="Alves M."/>
            <person name="Alves J.I."/>
            <person name="Sousa D.Z."/>
        </authorList>
    </citation>
    <scope>NUCLEOTIDE SEQUENCE [LARGE SCALE GENOMIC DNA]</scope>
    <source>
        <strain evidence="14 15">JM</strain>
    </source>
</reference>
<evidence type="ECO:0000256" key="5">
    <source>
        <dbReference type="ARBA" id="ARBA00022714"/>
    </source>
</evidence>
<comment type="subunit">
    <text evidence="11">Homodimer. Forms a heterotetramer with IscU, interacts with other sulfur acceptors.</text>
</comment>
<evidence type="ECO:0000256" key="1">
    <source>
        <dbReference type="ARBA" id="ARBA00001933"/>
    </source>
</evidence>